<dbReference type="EMBL" id="KE356561">
    <property type="protein sequence ID" value="ERG96773.1"/>
    <property type="molecule type" value="Genomic_DNA"/>
</dbReference>
<evidence type="ECO:0000313" key="1">
    <source>
        <dbReference type="EMBL" id="ERG96769.1"/>
    </source>
</evidence>
<dbReference type="eggNOG" id="arCOG00683">
    <property type="taxonomic scope" value="Archaea"/>
</dbReference>
<dbReference type="AlphaFoldDB" id="U1NIM7"/>
<sequence>MTRANQFTVRPRSVTEREVFVQWLDASGTVTGSLWNETNYARRHINTSLKIKTSGTPTQVVSKATPKPFSAVE</sequence>
<protein>
    <submittedName>
        <fullName evidence="2">Uncharacterized protein</fullName>
    </submittedName>
</protein>
<name>U1NIM7_9EURY</name>
<evidence type="ECO:0000313" key="2">
    <source>
        <dbReference type="EMBL" id="ERG96773.1"/>
    </source>
</evidence>
<dbReference type="RefSeq" id="WP_021056232.1">
    <property type="nucleotide sequence ID" value="NZ_KE356561.1"/>
</dbReference>
<reference evidence="2 3" key="1">
    <citation type="journal article" date="2013" name="PLoS ONE">
        <title>Assembly-driven community genomics of a hypersaline microbial ecosystem.</title>
        <authorList>
            <person name="Podell S."/>
            <person name="Ugalde J.A."/>
            <person name="Narasingarao P."/>
            <person name="Banfield J.F."/>
            <person name="Heidelberg K.B."/>
            <person name="Allen E.E."/>
        </authorList>
    </citation>
    <scope>NUCLEOTIDE SEQUENCE [LARGE SCALE GENOMIC DNA]</scope>
    <source>
        <strain evidence="3">J07HQW2</strain>
    </source>
</reference>
<dbReference type="EMBL" id="KE356561">
    <property type="protein sequence ID" value="ERG96769.1"/>
    <property type="molecule type" value="Genomic_DNA"/>
</dbReference>
<proteinExistence type="predicted"/>
<dbReference type="Proteomes" id="UP000030710">
    <property type="component" value="Unassembled WGS sequence"/>
</dbReference>
<accession>U1NIM7</accession>
<dbReference type="HOGENOM" id="CLU_2695693_0_0_2"/>
<gene>
    <name evidence="1" type="ORF">J07HQW2_03253</name>
    <name evidence="2" type="ORF">J07HQW2_03257</name>
</gene>
<evidence type="ECO:0000313" key="3">
    <source>
        <dbReference type="Proteomes" id="UP000030710"/>
    </source>
</evidence>
<organism evidence="2 3">
    <name type="scientific">Haloquadratum walsbyi J07HQW2</name>
    <dbReference type="NCBI Taxonomy" id="1238425"/>
    <lineage>
        <taxon>Archaea</taxon>
        <taxon>Methanobacteriati</taxon>
        <taxon>Methanobacteriota</taxon>
        <taxon>Stenosarchaea group</taxon>
        <taxon>Halobacteria</taxon>
        <taxon>Halobacteriales</taxon>
        <taxon>Haloferacaceae</taxon>
        <taxon>Haloquadratum</taxon>
    </lineage>
</organism>